<name>A0A9D2SKI9_9FIRM</name>
<feature type="transmembrane region" description="Helical" evidence="1">
    <location>
        <begin position="202"/>
        <end position="229"/>
    </location>
</feature>
<feature type="transmembrane region" description="Helical" evidence="1">
    <location>
        <begin position="87"/>
        <end position="110"/>
    </location>
</feature>
<reference evidence="2" key="2">
    <citation type="submission" date="2021-04" db="EMBL/GenBank/DDBJ databases">
        <authorList>
            <person name="Gilroy R."/>
        </authorList>
    </citation>
    <scope>NUCLEOTIDE SEQUENCE</scope>
    <source>
        <strain evidence="2">ChiSxjej6B18-287</strain>
    </source>
</reference>
<evidence type="ECO:0000313" key="3">
    <source>
        <dbReference type="Proteomes" id="UP000823893"/>
    </source>
</evidence>
<comment type="caution">
    <text evidence="2">The sequence shown here is derived from an EMBL/GenBank/DDBJ whole genome shotgun (WGS) entry which is preliminary data.</text>
</comment>
<accession>A0A9D2SKI9</accession>
<dbReference type="AlphaFoldDB" id="A0A9D2SKI9"/>
<proteinExistence type="predicted"/>
<keyword evidence="1" id="KW-1133">Transmembrane helix</keyword>
<feature type="transmembrane region" description="Helical" evidence="1">
    <location>
        <begin position="46"/>
        <end position="66"/>
    </location>
</feature>
<protein>
    <submittedName>
        <fullName evidence="2">Uncharacterized protein</fullName>
    </submittedName>
</protein>
<feature type="transmembrane region" description="Helical" evidence="1">
    <location>
        <begin position="171"/>
        <end position="190"/>
    </location>
</feature>
<feature type="transmembrane region" description="Helical" evidence="1">
    <location>
        <begin position="16"/>
        <end position="34"/>
    </location>
</feature>
<keyword evidence="1" id="KW-0812">Transmembrane</keyword>
<evidence type="ECO:0000313" key="2">
    <source>
        <dbReference type="EMBL" id="HJC11412.1"/>
    </source>
</evidence>
<reference evidence="2" key="1">
    <citation type="journal article" date="2021" name="PeerJ">
        <title>Extensive microbial diversity within the chicken gut microbiome revealed by metagenomics and culture.</title>
        <authorList>
            <person name="Gilroy R."/>
            <person name="Ravi A."/>
            <person name="Getino M."/>
            <person name="Pursley I."/>
            <person name="Horton D.L."/>
            <person name="Alikhan N.F."/>
            <person name="Baker D."/>
            <person name="Gharbi K."/>
            <person name="Hall N."/>
            <person name="Watson M."/>
            <person name="Adriaenssens E.M."/>
            <person name="Foster-Nyarko E."/>
            <person name="Jarju S."/>
            <person name="Secka A."/>
            <person name="Antonio M."/>
            <person name="Oren A."/>
            <person name="Chaudhuri R.R."/>
            <person name="La Ragione R."/>
            <person name="Hildebrand F."/>
            <person name="Pallen M.J."/>
        </authorList>
    </citation>
    <scope>NUCLEOTIDE SEQUENCE</scope>
    <source>
        <strain evidence="2">ChiSxjej6B18-287</strain>
    </source>
</reference>
<sequence length="235" mass="26072">MWESVRALWKIRKKEFYIYISLTGIVWIFGNLFTGAMKAGTQLPGALPFATMLAAFGGIIMCVIGFGTEVFYGYDFYLRFGHTRKEFLFVSGIVTFFQSLIMVVELKIFLELEMLISHSLFSGSPGTRQLETAISIFSDYVSIPWLPVYGLLITGLSCAGGAFIHRFHTRGGWILVFLWLLAAGVLPKIIQTPWFHEAAGNILKTAMVIQLFFGALIGGALYLAGVFGLRKAGVN</sequence>
<gene>
    <name evidence="2" type="ORF">H9935_11510</name>
</gene>
<evidence type="ECO:0000256" key="1">
    <source>
        <dbReference type="SAM" id="Phobius"/>
    </source>
</evidence>
<dbReference type="Proteomes" id="UP000823893">
    <property type="component" value="Unassembled WGS sequence"/>
</dbReference>
<keyword evidence="1" id="KW-0472">Membrane</keyword>
<feature type="transmembrane region" description="Helical" evidence="1">
    <location>
        <begin position="145"/>
        <end position="164"/>
    </location>
</feature>
<organism evidence="2 3">
    <name type="scientific">Candidatus Blautia merdigallinarum</name>
    <dbReference type="NCBI Taxonomy" id="2838495"/>
    <lineage>
        <taxon>Bacteria</taxon>
        <taxon>Bacillati</taxon>
        <taxon>Bacillota</taxon>
        <taxon>Clostridia</taxon>
        <taxon>Lachnospirales</taxon>
        <taxon>Lachnospiraceae</taxon>
        <taxon>Blautia</taxon>
    </lineage>
</organism>
<dbReference type="EMBL" id="DWWV01000152">
    <property type="protein sequence ID" value="HJC11412.1"/>
    <property type="molecule type" value="Genomic_DNA"/>
</dbReference>